<gene>
    <name evidence="1" type="ORF">DPMN_110376</name>
</gene>
<keyword evidence="2" id="KW-1185">Reference proteome</keyword>
<accession>A0A9D4QMZ9</accession>
<protein>
    <submittedName>
        <fullName evidence="1">Uncharacterized protein</fullName>
    </submittedName>
</protein>
<dbReference type="EMBL" id="JAIWYP010000004">
    <property type="protein sequence ID" value="KAH3836998.1"/>
    <property type="molecule type" value="Genomic_DNA"/>
</dbReference>
<proteinExistence type="predicted"/>
<organism evidence="1 2">
    <name type="scientific">Dreissena polymorpha</name>
    <name type="common">Zebra mussel</name>
    <name type="synonym">Mytilus polymorpha</name>
    <dbReference type="NCBI Taxonomy" id="45954"/>
    <lineage>
        <taxon>Eukaryota</taxon>
        <taxon>Metazoa</taxon>
        <taxon>Spiralia</taxon>
        <taxon>Lophotrochozoa</taxon>
        <taxon>Mollusca</taxon>
        <taxon>Bivalvia</taxon>
        <taxon>Autobranchia</taxon>
        <taxon>Heteroconchia</taxon>
        <taxon>Euheterodonta</taxon>
        <taxon>Imparidentia</taxon>
        <taxon>Neoheterodontei</taxon>
        <taxon>Myida</taxon>
        <taxon>Dreissenoidea</taxon>
        <taxon>Dreissenidae</taxon>
        <taxon>Dreissena</taxon>
    </lineage>
</organism>
<sequence>MYVFYSRRRAQFRALWRGWPDHPAAIYPVLIVVSARHQMCTILYIYQRLHETLFDFRVHQRYLMTMFGVLSACQTRQENSKELEIYVITLRRSIQLKWRLLKKAYVLLEPDSSFL</sequence>
<dbReference type="Proteomes" id="UP000828390">
    <property type="component" value="Unassembled WGS sequence"/>
</dbReference>
<reference evidence="1" key="1">
    <citation type="journal article" date="2019" name="bioRxiv">
        <title>The Genome of the Zebra Mussel, Dreissena polymorpha: A Resource for Invasive Species Research.</title>
        <authorList>
            <person name="McCartney M.A."/>
            <person name="Auch B."/>
            <person name="Kono T."/>
            <person name="Mallez S."/>
            <person name="Zhang Y."/>
            <person name="Obille A."/>
            <person name="Becker A."/>
            <person name="Abrahante J.E."/>
            <person name="Garbe J."/>
            <person name="Badalamenti J.P."/>
            <person name="Herman A."/>
            <person name="Mangelson H."/>
            <person name="Liachko I."/>
            <person name="Sullivan S."/>
            <person name="Sone E.D."/>
            <person name="Koren S."/>
            <person name="Silverstein K.A.T."/>
            <person name="Beckman K.B."/>
            <person name="Gohl D.M."/>
        </authorList>
    </citation>
    <scope>NUCLEOTIDE SEQUENCE</scope>
    <source>
        <strain evidence="1">Duluth1</strain>
        <tissue evidence="1">Whole animal</tissue>
    </source>
</reference>
<name>A0A9D4QMZ9_DREPO</name>
<dbReference type="AlphaFoldDB" id="A0A9D4QMZ9"/>
<evidence type="ECO:0000313" key="2">
    <source>
        <dbReference type="Proteomes" id="UP000828390"/>
    </source>
</evidence>
<evidence type="ECO:0000313" key="1">
    <source>
        <dbReference type="EMBL" id="KAH3836998.1"/>
    </source>
</evidence>
<comment type="caution">
    <text evidence="1">The sequence shown here is derived from an EMBL/GenBank/DDBJ whole genome shotgun (WGS) entry which is preliminary data.</text>
</comment>
<reference evidence="1" key="2">
    <citation type="submission" date="2020-11" db="EMBL/GenBank/DDBJ databases">
        <authorList>
            <person name="McCartney M.A."/>
            <person name="Auch B."/>
            <person name="Kono T."/>
            <person name="Mallez S."/>
            <person name="Becker A."/>
            <person name="Gohl D.M."/>
            <person name="Silverstein K.A.T."/>
            <person name="Koren S."/>
            <person name="Bechman K.B."/>
            <person name="Herman A."/>
            <person name="Abrahante J.E."/>
            <person name="Garbe J."/>
        </authorList>
    </citation>
    <scope>NUCLEOTIDE SEQUENCE</scope>
    <source>
        <strain evidence="1">Duluth1</strain>
        <tissue evidence="1">Whole animal</tissue>
    </source>
</reference>